<name>A0A3B0BRW7_9FLAO</name>
<dbReference type="InterPro" id="IPR013324">
    <property type="entry name" value="RNA_pol_sigma_r3/r4-like"/>
</dbReference>
<gene>
    <name evidence="7" type="ORF">D7Z94_25435</name>
</gene>
<keyword evidence="3" id="KW-0731">Sigma factor</keyword>
<accession>A0A3B0BRW7</accession>
<dbReference type="AlphaFoldDB" id="A0A3B0BRW7"/>
<dbReference type="InterPro" id="IPR013325">
    <property type="entry name" value="RNA_pol_sigma_r2"/>
</dbReference>
<dbReference type="InterPro" id="IPR013249">
    <property type="entry name" value="RNA_pol_sigma70_r4_t2"/>
</dbReference>
<sequence length="196" mass="22730">MNLNGATDQDQVERILQGETKAFSALIGNTKGLVSQIVHRMIGNVEDRKDIAQEIYIKVFHNLSSFRFHSKLSTWIGQIAYRTCLNYLEKKKLVLYSMDRPEDSEELITGKAIALSVDNLEEWLQKKQLSQILDLAVEKLPPLYRTIIILFHQEELTYNEIQEITDLPSGTLKNYLYRARKKLKADLLAQYKKEDL</sequence>
<dbReference type="InterPro" id="IPR039425">
    <property type="entry name" value="RNA_pol_sigma-70-like"/>
</dbReference>
<keyword evidence="8" id="KW-1185">Reference proteome</keyword>
<dbReference type="PANTHER" id="PTHR43133">
    <property type="entry name" value="RNA POLYMERASE ECF-TYPE SIGMA FACTO"/>
    <property type="match status" value="1"/>
</dbReference>
<dbReference type="Gene3D" id="1.10.1740.10">
    <property type="match status" value="1"/>
</dbReference>
<dbReference type="PANTHER" id="PTHR43133:SF51">
    <property type="entry name" value="RNA POLYMERASE SIGMA FACTOR"/>
    <property type="match status" value="1"/>
</dbReference>
<evidence type="ECO:0000259" key="5">
    <source>
        <dbReference type="Pfam" id="PF04542"/>
    </source>
</evidence>
<dbReference type="GO" id="GO:0006352">
    <property type="term" value="P:DNA-templated transcription initiation"/>
    <property type="evidence" value="ECO:0007669"/>
    <property type="project" value="InterPro"/>
</dbReference>
<dbReference type="NCBIfam" id="TIGR02937">
    <property type="entry name" value="sigma70-ECF"/>
    <property type="match status" value="1"/>
</dbReference>
<dbReference type="Pfam" id="PF08281">
    <property type="entry name" value="Sigma70_r4_2"/>
    <property type="match status" value="1"/>
</dbReference>
<evidence type="ECO:0000256" key="4">
    <source>
        <dbReference type="ARBA" id="ARBA00023163"/>
    </source>
</evidence>
<dbReference type="InterPro" id="IPR036388">
    <property type="entry name" value="WH-like_DNA-bd_sf"/>
</dbReference>
<dbReference type="GO" id="GO:0016987">
    <property type="term" value="F:sigma factor activity"/>
    <property type="evidence" value="ECO:0007669"/>
    <property type="project" value="UniProtKB-KW"/>
</dbReference>
<dbReference type="SUPFAM" id="SSF88946">
    <property type="entry name" value="Sigma2 domain of RNA polymerase sigma factors"/>
    <property type="match status" value="1"/>
</dbReference>
<dbReference type="SUPFAM" id="SSF88659">
    <property type="entry name" value="Sigma3 and sigma4 domains of RNA polymerase sigma factors"/>
    <property type="match status" value="1"/>
</dbReference>
<dbReference type="Proteomes" id="UP000276603">
    <property type="component" value="Unassembled WGS sequence"/>
</dbReference>
<dbReference type="InterPro" id="IPR014284">
    <property type="entry name" value="RNA_pol_sigma-70_dom"/>
</dbReference>
<dbReference type="Gene3D" id="1.10.10.10">
    <property type="entry name" value="Winged helix-like DNA-binding domain superfamily/Winged helix DNA-binding domain"/>
    <property type="match status" value="1"/>
</dbReference>
<dbReference type="InterPro" id="IPR007627">
    <property type="entry name" value="RNA_pol_sigma70_r2"/>
</dbReference>
<dbReference type="Pfam" id="PF04542">
    <property type="entry name" value="Sigma70_r2"/>
    <property type="match status" value="1"/>
</dbReference>
<organism evidence="7 8">
    <name type="scientific">Ulvibacterium marinum</name>
    <dbReference type="NCBI Taxonomy" id="2419782"/>
    <lineage>
        <taxon>Bacteria</taxon>
        <taxon>Pseudomonadati</taxon>
        <taxon>Bacteroidota</taxon>
        <taxon>Flavobacteriia</taxon>
        <taxon>Flavobacteriales</taxon>
        <taxon>Flavobacteriaceae</taxon>
        <taxon>Ulvibacterium</taxon>
    </lineage>
</organism>
<reference evidence="7 8" key="1">
    <citation type="submission" date="2018-10" db="EMBL/GenBank/DDBJ databases">
        <title>Ulvibacterium marinum gen. nov., sp. nov., a novel marine bacterium of the family Flavobacteriaceae, isolated from a culture of the green alga Ulva prolifera.</title>
        <authorList>
            <person name="Zhang Z."/>
        </authorList>
    </citation>
    <scope>NUCLEOTIDE SEQUENCE [LARGE SCALE GENOMIC DNA]</scope>
    <source>
        <strain evidence="7 8">CCMM003</strain>
    </source>
</reference>
<evidence type="ECO:0000256" key="3">
    <source>
        <dbReference type="ARBA" id="ARBA00023082"/>
    </source>
</evidence>
<dbReference type="GO" id="GO:0003677">
    <property type="term" value="F:DNA binding"/>
    <property type="evidence" value="ECO:0007669"/>
    <property type="project" value="InterPro"/>
</dbReference>
<feature type="domain" description="RNA polymerase sigma factor 70 region 4 type 2" evidence="6">
    <location>
        <begin position="131"/>
        <end position="183"/>
    </location>
</feature>
<protein>
    <submittedName>
        <fullName evidence="7">Sigma-70 family RNA polymerase sigma factor</fullName>
    </submittedName>
</protein>
<evidence type="ECO:0000256" key="1">
    <source>
        <dbReference type="ARBA" id="ARBA00010641"/>
    </source>
</evidence>
<comment type="caution">
    <text evidence="7">The sequence shown here is derived from an EMBL/GenBank/DDBJ whole genome shotgun (WGS) entry which is preliminary data.</text>
</comment>
<comment type="similarity">
    <text evidence="1">Belongs to the sigma-70 factor family. ECF subfamily.</text>
</comment>
<evidence type="ECO:0000313" key="7">
    <source>
        <dbReference type="EMBL" id="RKN75144.1"/>
    </source>
</evidence>
<dbReference type="OrthoDB" id="1160671at2"/>
<feature type="domain" description="RNA polymerase sigma-70 region 2" evidence="5">
    <location>
        <begin position="30"/>
        <end position="92"/>
    </location>
</feature>
<proteinExistence type="inferred from homology"/>
<keyword evidence="2" id="KW-0805">Transcription regulation</keyword>
<keyword evidence="4" id="KW-0804">Transcription</keyword>
<dbReference type="CDD" id="cd06171">
    <property type="entry name" value="Sigma70_r4"/>
    <property type="match status" value="1"/>
</dbReference>
<dbReference type="EMBL" id="RBCJ01000008">
    <property type="protein sequence ID" value="RKN75144.1"/>
    <property type="molecule type" value="Genomic_DNA"/>
</dbReference>
<evidence type="ECO:0000259" key="6">
    <source>
        <dbReference type="Pfam" id="PF08281"/>
    </source>
</evidence>
<dbReference type="RefSeq" id="WP_120714487.1">
    <property type="nucleotide sequence ID" value="NZ_RBCJ01000008.1"/>
</dbReference>
<evidence type="ECO:0000256" key="2">
    <source>
        <dbReference type="ARBA" id="ARBA00023015"/>
    </source>
</evidence>
<evidence type="ECO:0000313" key="8">
    <source>
        <dbReference type="Proteomes" id="UP000276603"/>
    </source>
</evidence>